<sequence>MTSSAATVARVSETNESNEATTSSSSAAGQSQLQPGRLRGFSRAAQSINSMRKLQKSTENVAEAEQQQQPTDSCSSVMSSVVRRVSRHNNAADTGLGHASSSATGAGAAASDKRISLAQMLKSREMKNLMQQALVANKQFGRVATIPEEQSRVIAHWIKLLTLKAGSRTL</sequence>
<accession>G5AHQ2</accession>
<dbReference type="KEGG" id="psoj:PHYSODRAFT_356223"/>
<dbReference type="RefSeq" id="XP_009539603.1">
    <property type="nucleotide sequence ID" value="XM_009541308.1"/>
</dbReference>
<evidence type="ECO:0000313" key="2">
    <source>
        <dbReference type="EMBL" id="EGZ04973.1"/>
    </source>
</evidence>
<feature type="compositionally biased region" description="Low complexity" evidence="1">
    <location>
        <begin position="12"/>
        <end position="28"/>
    </location>
</feature>
<organism evidence="2 3">
    <name type="scientific">Phytophthora sojae (strain P6497)</name>
    <name type="common">Soybean stem and root rot agent</name>
    <name type="synonym">Phytophthora megasperma f. sp. glycines</name>
    <dbReference type="NCBI Taxonomy" id="1094619"/>
    <lineage>
        <taxon>Eukaryota</taxon>
        <taxon>Sar</taxon>
        <taxon>Stramenopiles</taxon>
        <taxon>Oomycota</taxon>
        <taxon>Peronosporomycetes</taxon>
        <taxon>Peronosporales</taxon>
        <taxon>Peronosporaceae</taxon>
        <taxon>Phytophthora</taxon>
    </lineage>
</organism>
<dbReference type="GeneID" id="20649974"/>
<dbReference type="InParanoid" id="G5AHQ2"/>
<dbReference type="AlphaFoldDB" id="G5AHQ2"/>
<evidence type="ECO:0000256" key="1">
    <source>
        <dbReference type="SAM" id="MobiDB-lite"/>
    </source>
</evidence>
<dbReference type="EMBL" id="JH159171">
    <property type="protein sequence ID" value="EGZ04973.1"/>
    <property type="molecule type" value="Genomic_DNA"/>
</dbReference>
<reference evidence="2 3" key="1">
    <citation type="journal article" date="2006" name="Science">
        <title>Phytophthora genome sequences uncover evolutionary origins and mechanisms of pathogenesis.</title>
        <authorList>
            <person name="Tyler B.M."/>
            <person name="Tripathy S."/>
            <person name="Zhang X."/>
            <person name="Dehal P."/>
            <person name="Jiang R.H."/>
            <person name="Aerts A."/>
            <person name="Arredondo F.D."/>
            <person name="Baxter L."/>
            <person name="Bensasson D."/>
            <person name="Beynon J.L."/>
            <person name="Chapman J."/>
            <person name="Damasceno C.M."/>
            <person name="Dorrance A.E."/>
            <person name="Dou D."/>
            <person name="Dickerman A.W."/>
            <person name="Dubchak I.L."/>
            <person name="Garbelotto M."/>
            <person name="Gijzen M."/>
            <person name="Gordon S.G."/>
            <person name="Govers F."/>
            <person name="Grunwald N.J."/>
            <person name="Huang W."/>
            <person name="Ivors K.L."/>
            <person name="Jones R.W."/>
            <person name="Kamoun S."/>
            <person name="Krampis K."/>
            <person name="Lamour K.H."/>
            <person name="Lee M.K."/>
            <person name="McDonald W.H."/>
            <person name="Medina M."/>
            <person name="Meijer H.J."/>
            <person name="Nordberg E.K."/>
            <person name="Maclean D.J."/>
            <person name="Ospina-Giraldo M.D."/>
            <person name="Morris P.F."/>
            <person name="Phuntumart V."/>
            <person name="Putnam N.H."/>
            <person name="Rash S."/>
            <person name="Rose J.K."/>
            <person name="Sakihama Y."/>
            <person name="Salamov A.A."/>
            <person name="Savidor A."/>
            <person name="Scheuring C.F."/>
            <person name="Smith B.M."/>
            <person name="Sobral B.W."/>
            <person name="Terry A."/>
            <person name="Torto-Alalibo T.A."/>
            <person name="Win J."/>
            <person name="Xu Z."/>
            <person name="Zhang H."/>
            <person name="Grigoriev I.V."/>
            <person name="Rokhsar D.S."/>
            <person name="Boore J.L."/>
        </authorList>
    </citation>
    <scope>NUCLEOTIDE SEQUENCE [LARGE SCALE GENOMIC DNA]</scope>
    <source>
        <strain evidence="2 3">P6497</strain>
    </source>
</reference>
<proteinExistence type="predicted"/>
<feature type="compositionally biased region" description="Polar residues" evidence="1">
    <location>
        <begin position="44"/>
        <end position="72"/>
    </location>
</feature>
<dbReference type="Proteomes" id="UP000002640">
    <property type="component" value="Unassembled WGS sequence"/>
</dbReference>
<evidence type="ECO:0000313" key="3">
    <source>
        <dbReference type="Proteomes" id="UP000002640"/>
    </source>
</evidence>
<gene>
    <name evidence="2" type="ORF">PHYSODRAFT_356223</name>
</gene>
<keyword evidence="3" id="KW-1185">Reference proteome</keyword>
<feature type="region of interest" description="Disordered" evidence="1">
    <location>
        <begin position="1"/>
        <end position="80"/>
    </location>
</feature>
<name>G5AHQ2_PHYSP</name>
<protein>
    <submittedName>
        <fullName evidence="2">Uncharacterized protein</fullName>
    </submittedName>
</protein>